<organism evidence="17 18">
    <name type="scientific">Actinomadura livida</name>
    <dbReference type="NCBI Taxonomy" id="79909"/>
    <lineage>
        <taxon>Bacteria</taxon>
        <taxon>Bacillati</taxon>
        <taxon>Actinomycetota</taxon>
        <taxon>Actinomycetes</taxon>
        <taxon>Streptosporangiales</taxon>
        <taxon>Thermomonosporaceae</taxon>
        <taxon>Actinomadura</taxon>
    </lineage>
</organism>
<dbReference type="Pfam" id="PF00905">
    <property type="entry name" value="Transpeptidase"/>
    <property type="match status" value="1"/>
</dbReference>
<feature type="compositionally biased region" description="Basic and acidic residues" evidence="14">
    <location>
        <begin position="775"/>
        <end position="784"/>
    </location>
</feature>
<evidence type="ECO:0000313" key="17">
    <source>
        <dbReference type="EMBL" id="MBB4778959.1"/>
    </source>
</evidence>
<name>A0A7W7IKU9_9ACTN</name>
<dbReference type="InterPro" id="IPR001264">
    <property type="entry name" value="Glyco_trans_51"/>
</dbReference>
<dbReference type="GO" id="GO:0008360">
    <property type="term" value="P:regulation of cell shape"/>
    <property type="evidence" value="ECO:0007669"/>
    <property type="project" value="UniProtKB-KW"/>
</dbReference>
<dbReference type="EMBL" id="JACHMV010000001">
    <property type="protein sequence ID" value="MBB4778959.1"/>
    <property type="molecule type" value="Genomic_DNA"/>
</dbReference>
<feature type="domain" description="Glycosyl transferase family 51" evidence="16">
    <location>
        <begin position="177"/>
        <end position="348"/>
    </location>
</feature>
<keyword evidence="6" id="KW-0808">Transferase</keyword>
<keyword evidence="8" id="KW-0133">Cell shape</keyword>
<keyword evidence="7" id="KW-0378">Hydrolase</keyword>
<dbReference type="SUPFAM" id="SSF56601">
    <property type="entry name" value="beta-lactamase/transpeptidase-like"/>
    <property type="match status" value="1"/>
</dbReference>
<feature type="region of interest" description="Disordered" evidence="14">
    <location>
        <begin position="766"/>
        <end position="876"/>
    </location>
</feature>
<evidence type="ECO:0000256" key="10">
    <source>
        <dbReference type="ARBA" id="ARBA00023268"/>
    </source>
</evidence>
<evidence type="ECO:0000256" key="5">
    <source>
        <dbReference type="ARBA" id="ARBA00022676"/>
    </source>
</evidence>
<dbReference type="InterPro" id="IPR001460">
    <property type="entry name" value="PCN-bd_Tpept"/>
</dbReference>
<keyword evidence="4" id="KW-0645">Protease</keyword>
<evidence type="ECO:0000256" key="13">
    <source>
        <dbReference type="ARBA" id="ARBA00049902"/>
    </source>
</evidence>
<feature type="compositionally biased region" description="Basic and acidic residues" evidence="14">
    <location>
        <begin position="791"/>
        <end position="808"/>
    </location>
</feature>
<evidence type="ECO:0000256" key="12">
    <source>
        <dbReference type="ARBA" id="ARBA00034000"/>
    </source>
</evidence>
<dbReference type="InterPro" id="IPR036950">
    <property type="entry name" value="PBP_transglycosylase"/>
</dbReference>
<evidence type="ECO:0000256" key="11">
    <source>
        <dbReference type="ARBA" id="ARBA00023316"/>
    </source>
</evidence>
<feature type="compositionally biased region" description="Pro residues" evidence="14">
    <location>
        <begin position="823"/>
        <end position="832"/>
    </location>
</feature>
<evidence type="ECO:0000256" key="8">
    <source>
        <dbReference type="ARBA" id="ARBA00022960"/>
    </source>
</evidence>
<dbReference type="SUPFAM" id="SSF53955">
    <property type="entry name" value="Lysozyme-like"/>
    <property type="match status" value="1"/>
</dbReference>
<dbReference type="GO" id="GO:0008658">
    <property type="term" value="F:penicillin binding"/>
    <property type="evidence" value="ECO:0007669"/>
    <property type="project" value="InterPro"/>
</dbReference>
<sequence>MGGAAGAGMAAGAGFGTAAKPGVKDKLGELQKVGQDLGAKVTSAFKSKGVRAAHRSGGPGGPGGPPGPGGPGGPGGPMGPGGPRGPGGPGGPGGPAGPAGPAGPGQKKSGILGQLRSRETGWRRFLPSWKLVAGLSGLGIAAFVTLIWVAYSNTPTPAEPTVAGVEDQASIFYYTNGKEIGRIGKKRQSVELDKIPPHVRNAVLAAENRSFYSDPGFSVKGTTRAVWDNLTGGSGGGSTITQQLAKNHYSDPNNRTMSRKFKELFISMKLEDKHSKDEILKLYLNTIYFGRNTYGIQAASREYFGKDVWKLNQDEAAILGGIIQNPNRDPEAKAHQAWAKARYEYTLNGLVSMGKLSQGEADKLIQQGLPKLKSANAGDQLYGGQRGYMLMRAKEELRRQGIDEQELTTKGLRVYTTFNEKRMEMARRAAEKTVSQVNPKRLAKKKIRVGLVSVNTANGEVVAFYGGPGYLDQEFNNVWQGSAQGGSAMKPYVLATALKQNYSLKSTLEGISKTPIGPDGTVVSKDDPNAVIVPNSHDVGTPVDMITATKDSVNTAFIQLMGKVGIEEVVKTETDAGIASDLLDPHKCCLNLALGVNNIRPIEQAAGYATFANGGVYYQPHVIRQVRESDNKTVRLKPKFEKRRVFDGKVAADATYAMQQVVRGGTATAAALPDRPAAGKTGTTDRNVATWFVGYTPQVSTAVTIYNDATGPDGKKKSVVLPGIGTVEGGTIPARIWRSYMVNAMQGMEVQQFPPPAWGGIVQKWAKPPKKEHRRPPWCDDHPLGRFHPRCQGDGDDGGRGDGDRGDKPPCQSPFANGNCDPNKPPSNPPPEWWCQLHQGDPACRGRRGGRSLQPSSGEPGTAHIAPLPLLTRPPE</sequence>
<comment type="similarity">
    <text evidence="1">In the C-terminal section; belongs to the transpeptidase family.</text>
</comment>
<dbReference type="FunFam" id="1.10.3810.10:FF:000001">
    <property type="entry name" value="Penicillin-binding protein 1A"/>
    <property type="match status" value="1"/>
</dbReference>
<dbReference type="Gene3D" id="3.40.710.10">
    <property type="entry name" value="DD-peptidase/beta-lactamase superfamily"/>
    <property type="match status" value="1"/>
</dbReference>
<dbReference type="PANTHER" id="PTHR32282:SF34">
    <property type="entry name" value="PENICILLIN-BINDING PROTEIN 1A"/>
    <property type="match status" value="1"/>
</dbReference>
<dbReference type="PANTHER" id="PTHR32282">
    <property type="entry name" value="BINDING PROTEIN TRANSPEPTIDASE, PUTATIVE-RELATED"/>
    <property type="match status" value="1"/>
</dbReference>
<reference evidence="17 18" key="1">
    <citation type="submission" date="2020-08" db="EMBL/GenBank/DDBJ databases">
        <title>Sequencing the genomes of 1000 actinobacteria strains.</title>
        <authorList>
            <person name="Klenk H.-P."/>
        </authorList>
    </citation>
    <scope>NUCLEOTIDE SEQUENCE [LARGE SCALE GENOMIC DNA]</scope>
    <source>
        <strain evidence="17 18">DSM 44772</strain>
    </source>
</reference>
<evidence type="ECO:0000256" key="4">
    <source>
        <dbReference type="ARBA" id="ARBA00022670"/>
    </source>
</evidence>
<feature type="region of interest" description="Disordered" evidence="14">
    <location>
        <begin position="1"/>
        <end position="22"/>
    </location>
</feature>
<feature type="domain" description="Penicillin-binding protein transpeptidase" evidence="15">
    <location>
        <begin position="451"/>
        <end position="709"/>
    </location>
</feature>
<evidence type="ECO:0000256" key="6">
    <source>
        <dbReference type="ARBA" id="ARBA00022679"/>
    </source>
</evidence>
<dbReference type="Pfam" id="PF00912">
    <property type="entry name" value="Transgly"/>
    <property type="match status" value="1"/>
</dbReference>
<dbReference type="GO" id="GO:0009002">
    <property type="term" value="F:serine-type D-Ala-D-Ala carboxypeptidase activity"/>
    <property type="evidence" value="ECO:0007669"/>
    <property type="project" value="UniProtKB-EC"/>
</dbReference>
<comment type="caution">
    <text evidence="17">The sequence shown here is derived from an EMBL/GenBank/DDBJ whole genome shotgun (WGS) entry which is preliminary data.</text>
</comment>
<comment type="catalytic activity">
    <reaction evidence="12">
        <text>Preferential cleavage: (Ac)2-L-Lys-D-Ala-|-D-Ala. Also transpeptidation of peptidyl-alanyl moieties that are N-acyl substituents of D-alanine.</text>
        <dbReference type="EC" id="3.4.16.4"/>
    </reaction>
</comment>
<keyword evidence="9" id="KW-0573">Peptidoglycan synthesis</keyword>
<evidence type="ECO:0000256" key="9">
    <source>
        <dbReference type="ARBA" id="ARBA00022984"/>
    </source>
</evidence>
<evidence type="ECO:0000256" key="1">
    <source>
        <dbReference type="ARBA" id="ARBA00007090"/>
    </source>
</evidence>
<protein>
    <submittedName>
        <fullName evidence="17">Membrane peptidoglycan carboxypeptidase</fullName>
    </submittedName>
</protein>
<accession>A0A7W7IKU9</accession>
<evidence type="ECO:0000256" key="14">
    <source>
        <dbReference type="SAM" id="MobiDB-lite"/>
    </source>
</evidence>
<keyword evidence="3 17" id="KW-0121">Carboxypeptidase</keyword>
<feature type="region of interest" description="Disordered" evidence="14">
    <location>
        <begin position="45"/>
        <end position="110"/>
    </location>
</feature>
<evidence type="ECO:0000256" key="7">
    <source>
        <dbReference type="ARBA" id="ARBA00022801"/>
    </source>
</evidence>
<evidence type="ECO:0000313" key="18">
    <source>
        <dbReference type="Proteomes" id="UP000549343"/>
    </source>
</evidence>
<dbReference type="Proteomes" id="UP000549343">
    <property type="component" value="Unassembled WGS sequence"/>
</dbReference>
<dbReference type="GO" id="GO:0009252">
    <property type="term" value="P:peptidoglycan biosynthetic process"/>
    <property type="evidence" value="ECO:0007669"/>
    <property type="project" value="UniProtKB-KW"/>
</dbReference>
<evidence type="ECO:0000256" key="3">
    <source>
        <dbReference type="ARBA" id="ARBA00022645"/>
    </source>
</evidence>
<comment type="similarity">
    <text evidence="2">In the N-terminal section; belongs to the glycosyltransferase 51 family.</text>
</comment>
<keyword evidence="11" id="KW-0961">Cell wall biogenesis/degradation</keyword>
<feature type="compositionally biased region" description="Pro residues" evidence="14">
    <location>
        <begin position="62"/>
        <end position="71"/>
    </location>
</feature>
<dbReference type="Gene3D" id="1.10.3810.10">
    <property type="entry name" value="Biosynthetic peptidoglycan transglycosylase-like"/>
    <property type="match status" value="1"/>
</dbReference>
<dbReference type="GO" id="GO:0008955">
    <property type="term" value="F:peptidoglycan glycosyltransferase activity"/>
    <property type="evidence" value="ECO:0007669"/>
    <property type="project" value="UniProtKB-EC"/>
</dbReference>
<evidence type="ECO:0000259" key="16">
    <source>
        <dbReference type="Pfam" id="PF00912"/>
    </source>
</evidence>
<feature type="compositionally biased region" description="Gly residues" evidence="14">
    <location>
        <begin position="72"/>
        <end position="103"/>
    </location>
</feature>
<gene>
    <name evidence="17" type="ORF">F4557_007377</name>
</gene>
<comment type="catalytic activity">
    <reaction evidence="13">
        <text>[GlcNAc-(1-&gt;4)-Mur2Ac(oyl-L-Ala-gamma-D-Glu-L-Lys-D-Ala-D-Ala)](n)-di-trans,octa-cis-undecaprenyl diphosphate + beta-D-GlcNAc-(1-&gt;4)-Mur2Ac(oyl-L-Ala-gamma-D-Glu-L-Lys-D-Ala-D-Ala)-di-trans,octa-cis-undecaprenyl diphosphate = [GlcNAc-(1-&gt;4)-Mur2Ac(oyl-L-Ala-gamma-D-Glu-L-Lys-D-Ala-D-Ala)](n+1)-di-trans,octa-cis-undecaprenyl diphosphate + di-trans,octa-cis-undecaprenyl diphosphate + H(+)</text>
        <dbReference type="Rhea" id="RHEA:23708"/>
        <dbReference type="Rhea" id="RHEA-COMP:9602"/>
        <dbReference type="Rhea" id="RHEA-COMP:9603"/>
        <dbReference type="ChEBI" id="CHEBI:15378"/>
        <dbReference type="ChEBI" id="CHEBI:58405"/>
        <dbReference type="ChEBI" id="CHEBI:60033"/>
        <dbReference type="ChEBI" id="CHEBI:78435"/>
        <dbReference type="EC" id="2.4.99.28"/>
    </reaction>
</comment>
<dbReference type="GO" id="GO:0006508">
    <property type="term" value="P:proteolysis"/>
    <property type="evidence" value="ECO:0007669"/>
    <property type="project" value="UniProtKB-KW"/>
</dbReference>
<dbReference type="InterPro" id="IPR012338">
    <property type="entry name" value="Beta-lactam/transpept-like"/>
</dbReference>
<dbReference type="AlphaFoldDB" id="A0A7W7IKU9"/>
<evidence type="ECO:0000256" key="2">
    <source>
        <dbReference type="ARBA" id="ARBA00007739"/>
    </source>
</evidence>
<keyword evidence="10" id="KW-0511">Multifunctional enzyme</keyword>
<evidence type="ECO:0000259" key="15">
    <source>
        <dbReference type="Pfam" id="PF00905"/>
    </source>
</evidence>
<dbReference type="InterPro" id="IPR023346">
    <property type="entry name" value="Lysozyme-like_dom_sf"/>
</dbReference>
<dbReference type="InterPro" id="IPR050396">
    <property type="entry name" value="Glycosyltr_51/Transpeptidase"/>
</dbReference>
<dbReference type="GO" id="GO:0030288">
    <property type="term" value="C:outer membrane-bounded periplasmic space"/>
    <property type="evidence" value="ECO:0007669"/>
    <property type="project" value="TreeGrafter"/>
</dbReference>
<dbReference type="RefSeq" id="WP_221480950.1">
    <property type="nucleotide sequence ID" value="NZ_BAAAHD010000012.1"/>
</dbReference>
<proteinExistence type="inferred from homology"/>
<dbReference type="GO" id="GO:0071555">
    <property type="term" value="P:cell wall organization"/>
    <property type="evidence" value="ECO:0007669"/>
    <property type="project" value="UniProtKB-KW"/>
</dbReference>
<feature type="compositionally biased region" description="Gly residues" evidence="14">
    <location>
        <begin position="1"/>
        <end position="15"/>
    </location>
</feature>
<keyword evidence="5" id="KW-0328">Glycosyltransferase</keyword>